<evidence type="ECO:0000256" key="14">
    <source>
        <dbReference type="ARBA" id="ARBA00023136"/>
    </source>
</evidence>
<evidence type="ECO:0000256" key="15">
    <source>
        <dbReference type="ARBA" id="ARBA00023242"/>
    </source>
</evidence>
<evidence type="ECO:0000256" key="10">
    <source>
        <dbReference type="ARBA" id="ARBA00022741"/>
    </source>
</evidence>
<dbReference type="InterPro" id="IPR005225">
    <property type="entry name" value="Small_GTP-bd"/>
</dbReference>
<evidence type="ECO:0000256" key="9">
    <source>
        <dbReference type="ARBA" id="ARBA00022723"/>
    </source>
</evidence>
<dbReference type="Gene3D" id="3.40.50.300">
    <property type="entry name" value="P-loop containing nucleotide triphosphate hydrolases"/>
    <property type="match status" value="1"/>
</dbReference>
<dbReference type="CDD" id="cd04133">
    <property type="entry name" value="Rop_like"/>
    <property type="match status" value="1"/>
</dbReference>
<dbReference type="GO" id="GO:0043596">
    <property type="term" value="C:nuclear replication fork"/>
    <property type="evidence" value="ECO:0007669"/>
    <property type="project" value="TreeGrafter"/>
</dbReference>
<keyword evidence="11" id="KW-0863">Zinc-finger</keyword>
<dbReference type="PROSITE" id="PS51421">
    <property type="entry name" value="RAS"/>
    <property type="match status" value="1"/>
</dbReference>
<evidence type="ECO:0000256" key="5">
    <source>
        <dbReference type="ARBA" id="ARBA00010142"/>
    </source>
</evidence>
<dbReference type="GO" id="GO:0003924">
    <property type="term" value="F:GTPase activity"/>
    <property type="evidence" value="ECO:0007669"/>
    <property type="project" value="InterPro"/>
</dbReference>
<evidence type="ECO:0000256" key="18">
    <source>
        <dbReference type="SAM" id="MobiDB-lite"/>
    </source>
</evidence>
<dbReference type="GO" id="GO:0016020">
    <property type="term" value="C:membrane"/>
    <property type="evidence" value="ECO:0007669"/>
    <property type="project" value="UniProtKB-SubCell"/>
</dbReference>
<dbReference type="InterPro" id="IPR040184">
    <property type="entry name" value="Mcm10"/>
</dbReference>
<keyword evidence="9" id="KW-0479">Metal-binding</keyword>
<dbReference type="PROSITE" id="PS51419">
    <property type="entry name" value="RAB"/>
    <property type="match status" value="1"/>
</dbReference>
<evidence type="ECO:0000256" key="17">
    <source>
        <dbReference type="ARBA" id="ARBA00023289"/>
    </source>
</evidence>
<dbReference type="GO" id="GO:0005525">
    <property type="term" value="F:GTP binding"/>
    <property type="evidence" value="ECO:0007669"/>
    <property type="project" value="UniProtKB-KW"/>
</dbReference>
<keyword evidence="17" id="KW-0636">Prenylation</keyword>
<dbReference type="Pfam" id="PF22379">
    <property type="entry name" value="OB_MCM10"/>
    <property type="match status" value="1"/>
</dbReference>
<dbReference type="InterPro" id="IPR027417">
    <property type="entry name" value="P-loop_NTPase"/>
</dbReference>
<dbReference type="InterPro" id="IPR012340">
    <property type="entry name" value="NA-bd_OB-fold"/>
</dbReference>
<feature type="region of interest" description="Disordered" evidence="18">
    <location>
        <begin position="343"/>
        <end position="392"/>
    </location>
</feature>
<dbReference type="NCBIfam" id="TIGR00231">
    <property type="entry name" value="small_GTP"/>
    <property type="match status" value="1"/>
</dbReference>
<evidence type="ECO:0000256" key="1">
    <source>
        <dbReference type="ARBA" id="ARBA00004123"/>
    </source>
</evidence>
<evidence type="ECO:0000256" key="8">
    <source>
        <dbReference type="ARBA" id="ARBA00022705"/>
    </source>
</evidence>
<organism evidence="21 22">
    <name type="scientific">Fraxinus pennsylvanica</name>
    <dbReference type="NCBI Taxonomy" id="56036"/>
    <lineage>
        <taxon>Eukaryota</taxon>
        <taxon>Viridiplantae</taxon>
        <taxon>Streptophyta</taxon>
        <taxon>Embryophyta</taxon>
        <taxon>Tracheophyta</taxon>
        <taxon>Spermatophyta</taxon>
        <taxon>Magnoliopsida</taxon>
        <taxon>eudicotyledons</taxon>
        <taxon>Gunneridae</taxon>
        <taxon>Pentapetalae</taxon>
        <taxon>asterids</taxon>
        <taxon>lamiids</taxon>
        <taxon>Lamiales</taxon>
        <taxon>Oleaceae</taxon>
        <taxon>Oleeae</taxon>
        <taxon>Fraxinus</taxon>
    </lineage>
</organism>
<dbReference type="InterPro" id="IPR015408">
    <property type="entry name" value="Znf_Mcm10/DnaG"/>
</dbReference>
<dbReference type="GO" id="GO:0008270">
    <property type="term" value="F:zinc ion binding"/>
    <property type="evidence" value="ECO:0007669"/>
    <property type="project" value="UniProtKB-KW"/>
</dbReference>
<dbReference type="AlphaFoldDB" id="A0AAD2AB43"/>
<dbReference type="FunFam" id="3.40.50.300:FF:000535">
    <property type="entry name" value="rac-like GTP-binding protein RAC2"/>
    <property type="match status" value="1"/>
</dbReference>
<evidence type="ECO:0000256" key="6">
    <source>
        <dbReference type="ARBA" id="ARBA00022481"/>
    </source>
</evidence>
<keyword evidence="7" id="KW-0963">Cytoplasm</keyword>
<comment type="similarity">
    <text evidence="5">Belongs to the small GTPase superfamily. Rho family.</text>
</comment>
<keyword evidence="8" id="KW-0235">DNA replication</keyword>
<feature type="region of interest" description="Disordered" evidence="18">
    <location>
        <begin position="15"/>
        <end position="44"/>
    </location>
</feature>
<proteinExistence type="inferred from homology"/>
<dbReference type="GO" id="GO:0005737">
    <property type="term" value="C:cytoplasm"/>
    <property type="evidence" value="ECO:0007669"/>
    <property type="project" value="UniProtKB-SubCell"/>
</dbReference>
<dbReference type="Gene3D" id="2.40.50.140">
    <property type="entry name" value="Nucleic acid-binding proteins"/>
    <property type="match status" value="1"/>
</dbReference>
<dbReference type="EMBL" id="OU503053">
    <property type="protein sequence ID" value="CAI9781995.1"/>
    <property type="molecule type" value="Genomic_DNA"/>
</dbReference>
<feature type="domain" description="MCM10 OB-fold" evidence="20">
    <location>
        <begin position="91"/>
        <end position="217"/>
    </location>
</feature>
<evidence type="ECO:0000256" key="11">
    <source>
        <dbReference type="ARBA" id="ARBA00022771"/>
    </source>
</evidence>
<dbReference type="PRINTS" id="PR00449">
    <property type="entry name" value="RASTRNSFRMNG"/>
</dbReference>
<dbReference type="PROSITE" id="PS51420">
    <property type="entry name" value="RHO"/>
    <property type="match status" value="1"/>
</dbReference>
<dbReference type="PANTHER" id="PTHR13454:SF11">
    <property type="entry name" value="PROTEIN MCM10 HOMOLOG"/>
    <property type="match status" value="1"/>
</dbReference>
<dbReference type="Pfam" id="PF09329">
    <property type="entry name" value="zf-primase"/>
    <property type="match status" value="1"/>
</dbReference>
<keyword evidence="13" id="KW-0342">GTP-binding</keyword>
<evidence type="ECO:0000256" key="2">
    <source>
        <dbReference type="ARBA" id="ARBA00004170"/>
    </source>
</evidence>
<evidence type="ECO:0000313" key="22">
    <source>
        <dbReference type="Proteomes" id="UP000834106"/>
    </source>
</evidence>
<keyword evidence="12" id="KW-0862">Zinc</keyword>
<keyword evidence="15" id="KW-0539">Nucleus</keyword>
<accession>A0AAD2AB43</accession>
<dbReference type="PANTHER" id="PTHR13454">
    <property type="entry name" value="PROTEIN MCM10 HOMOLOG"/>
    <property type="match status" value="1"/>
</dbReference>
<evidence type="ECO:0000256" key="7">
    <source>
        <dbReference type="ARBA" id="ARBA00022490"/>
    </source>
</evidence>
<protein>
    <submittedName>
        <fullName evidence="21">Uncharacterized protein</fullName>
    </submittedName>
</protein>
<name>A0AAD2AB43_9LAMI</name>
<evidence type="ECO:0000259" key="19">
    <source>
        <dbReference type="Pfam" id="PF09329"/>
    </source>
</evidence>
<evidence type="ECO:0000259" key="20">
    <source>
        <dbReference type="Pfam" id="PF22379"/>
    </source>
</evidence>
<keyword evidence="22" id="KW-1185">Reference proteome</keyword>
<dbReference type="SMART" id="SM00175">
    <property type="entry name" value="RAB"/>
    <property type="match status" value="1"/>
</dbReference>
<dbReference type="GO" id="GO:0006270">
    <property type="term" value="P:DNA replication initiation"/>
    <property type="evidence" value="ECO:0007669"/>
    <property type="project" value="InterPro"/>
</dbReference>
<evidence type="ECO:0000256" key="12">
    <source>
        <dbReference type="ARBA" id="ARBA00022833"/>
    </source>
</evidence>
<dbReference type="Proteomes" id="UP000834106">
    <property type="component" value="Chromosome 18"/>
</dbReference>
<dbReference type="SUPFAM" id="SSF52540">
    <property type="entry name" value="P-loop containing nucleoside triphosphate hydrolases"/>
    <property type="match status" value="1"/>
</dbReference>
<keyword evidence="16" id="KW-0449">Lipoprotein</keyword>
<dbReference type="GO" id="GO:0003688">
    <property type="term" value="F:DNA replication origin binding"/>
    <property type="evidence" value="ECO:0007669"/>
    <property type="project" value="TreeGrafter"/>
</dbReference>
<evidence type="ECO:0000256" key="3">
    <source>
        <dbReference type="ARBA" id="ARBA00004496"/>
    </source>
</evidence>
<gene>
    <name evidence="21" type="ORF">FPE_LOCUS29425</name>
</gene>
<feature type="compositionally biased region" description="Basic and acidic residues" evidence="18">
    <location>
        <begin position="380"/>
        <end position="392"/>
    </location>
</feature>
<dbReference type="InterPro" id="IPR055065">
    <property type="entry name" value="OB_MCM10"/>
</dbReference>
<evidence type="ECO:0000256" key="16">
    <source>
        <dbReference type="ARBA" id="ARBA00023288"/>
    </source>
</evidence>
<dbReference type="InterPro" id="IPR001806">
    <property type="entry name" value="Small_GTPase"/>
</dbReference>
<evidence type="ECO:0000256" key="4">
    <source>
        <dbReference type="ARBA" id="ARBA00009679"/>
    </source>
</evidence>
<dbReference type="GO" id="GO:0003697">
    <property type="term" value="F:single-stranded DNA binding"/>
    <property type="evidence" value="ECO:0007669"/>
    <property type="project" value="InterPro"/>
</dbReference>
<comment type="subcellular location">
    <subcellularLocation>
        <location evidence="3">Cytoplasm</location>
    </subcellularLocation>
    <subcellularLocation>
        <location evidence="2">Membrane</location>
        <topology evidence="2">Peripheral membrane protein</topology>
    </subcellularLocation>
    <subcellularLocation>
        <location evidence="1">Nucleus</location>
    </subcellularLocation>
</comment>
<keyword evidence="6" id="KW-0488">Methylation</keyword>
<dbReference type="FunFam" id="2.40.50.140:FF:000174">
    <property type="entry name" value="DNA replication licensing factor mcm10"/>
    <property type="match status" value="1"/>
</dbReference>
<dbReference type="Pfam" id="PF00071">
    <property type="entry name" value="Ras"/>
    <property type="match status" value="1"/>
</dbReference>
<dbReference type="SMART" id="SM00174">
    <property type="entry name" value="RHO"/>
    <property type="match status" value="1"/>
</dbReference>
<evidence type="ECO:0000256" key="13">
    <source>
        <dbReference type="ARBA" id="ARBA00023134"/>
    </source>
</evidence>
<comment type="similarity">
    <text evidence="4">Belongs to the MCM10 family.</text>
</comment>
<keyword evidence="14" id="KW-0472">Membrane</keyword>
<dbReference type="SMART" id="SM00173">
    <property type="entry name" value="RAS"/>
    <property type="match status" value="1"/>
</dbReference>
<keyword evidence="10" id="KW-0547">Nucleotide-binding</keyword>
<reference evidence="21" key="1">
    <citation type="submission" date="2023-05" db="EMBL/GenBank/DDBJ databases">
        <authorList>
            <person name="Huff M."/>
        </authorList>
    </citation>
    <scope>NUCLEOTIDE SEQUENCE</scope>
</reference>
<sequence length="636" mass="70246">MSKSKHQDDLDLLLSLQDRVLETPPASPSSHSPDLNAGYLSDDGLPNRIGQGDMSVFRDAVQDCLDYDPESAMKSLKSKQDKRSNDAEVEKFSGLRIRNLMVSPIELSNRLSDIRFVRLPALKNSLTGDTLSGCWATIGVLTDKGQPRTSSAGKTFAIWRLGCLDEKTISIFLFGDAYQKNCDEKAGTVFALFNCNVRKDNSENGFSLSVYSAMHILKMGTSVDYGICKGKRKDGMACTLVINKRQGIYCSYHKQKKSEQYSVTRTELKGGNLRTAFIDRCKSQGIYVNTASDRTNLPKSSKAPVKLLSVEGLRKALSNASKVTTNVHSQGIRFLTEVAEKTGSKPIKEAPNVPPQPTSKTDCRSLRKDMHRSRPSQQPDSKKIKLDQRQAPVEKGKQLNTFANKQTPWEYSIQLIRDEGSKGINSSPAGAKLRLRVAKMSASRFIKCVTVGDGAVGKTCLLISYTSNTFPTDYVPTVFDNFSANVVVDGSTVNLGLWDTAGQEDYNRLRPLSYRGADVFILAFSLISKASYENISKKWIPELRHYAPGVPVILVGTKLDLRDDKQFFVDHPGAVPITTAQGEELRKLIGAAAYIECSAKTQQNVKAVFDSAIKVVMQPPKQRKKKRKGQKACSIL</sequence>
<feature type="domain" description="Zinc finger Mcm10/DnaG-type" evidence="19">
    <location>
        <begin position="220"/>
        <end position="263"/>
    </location>
</feature>
<evidence type="ECO:0000313" key="21">
    <source>
        <dbReference type="EMBL" id="CAI9781995.1"/>
    </source>
</evidence>